<dbReference type="InterPro" id="IPR035959">
    <property type="entry name" value="RutC-like_sf"/>
</dbReference>
<protein>
    <submittedName>
        <fullName evidence="2">Uncharacterized protein</fullName>
    </submittedName>
</protein>
<name>A0A255Z1N5_9PROT</name>
<dbReference type="GO" id="GO:0019239">
    <property type="term" value="F:deaminase activity"/>
    <property type="evidence" value="ECO:0007669"/>
    <property type="project" value="TreeGrafter"/>
</dbReference>
<dbReference type="PROSITE" id="PS51257">
    <property type="entry name" value="PROKAR_LIPOPROTEIN"/>
    <property type="match status" value="1"/>
</dbReference>
<evidence type="ECO:0000313" key="3">
    <source>
        <dbReference type="Proteomes" id="UP000216998"/>
    </source>
</evidence>
<reference evidence="2 3" key="1">
    <citation type="submission" date="2017-07" db="EMBL/GenBank/DDBJ databases">
        <title>Niveispirillum cyanobacteriorum sp. nov., isolated from cyanobacterial aggregates in a eutrophic lake.</title>
        <authorList>
            <person name="Cai H."/>
        </authorList>
    </citation>
    <scope>NUCLEOTIDE SEQUENCE [LARGE SCALE GENOMIC DNA]</scope>
    <source>
        <strain evidence="3">TH1-14</strain>
    </source>
</reference>
<dbReference type="GO" id="GO:0005829">
    <property type="term" value="C:cytosol"/>
    <property type="evidence" value="ECO:0007669"/>
    <property type="project" value="TreeGrafter"/>
</dbReference>
<dbReference type="Proteomes" id="UP000216998">
    <property type="component" value="Unassembled WGS sequence"/>
</dbReference>
<evidence type="ECO:0000256" key="1">
    <source>
        <dbReference type="ARBA" id="ARBA00010552"/>
    </source>
</evidence>
<dbReference type="AlphaFoldDB" id="A0A255Z1N5"/>
<organism evidence="2 3">
    <name type="scientific">Niveispirillum lacus</name>
    <dbReference type="NCBI Taxonomy" id="1981099"/>
    <lineage>
        <taxon>Bacteria</taxon>
        <taxon>Pseudomonadati</taxon>
        <taxon>Pseudomonadota</taxon>
        <taxon>Alphaproteobacteria</taxon>
        <taxon>Rhodospirillales</taxon>
        <taxon>Azospirillaceae</taxon>
        <taxon>Niveispirillum</taxon>
    </lineage>
</organism>
<evidence type="ECO:0000313" key="2">
    <source>
        <dbReference type="EMBL" id="OYQ35378.1"/>
    </source>
</evidence>
<comment type="similarity">
    <text evidence="1">Belongs to the RutC family.</text>
</comment>
<dbReference type="PANTHER" id="PTHR11803:SF59">
    <property type="entry name" value="ENDORIBONUCLEASE"/>
    <property type="match status" value="1"/>
</dbReference>
<accession>A0A255Z1N5</accession>
<dbReference type="PANTHER" id="PTHR11803">
    <property type="entry name" value="2-IMINOBUTANOATE/2-IMINOPROPANOATE DEAMINASE RIDA"/>
    <property type="match status" value="1"/>
</dbReference>
<gene>
    <name evidence="2" type="ORF">CHU95_08475</name>
</gene>
<dbReference type="Pfam" id="PF01042">
    <property type="entry name" value="Ribonuc_L-PSP"/>
    <property type="match status" value="1"/>
</dbReference>
<proteinExistence type="inferred from homology"/>
<dbReference type="InterPro" id="IPR019897">
    <property type="entry name" value="RidA_CS"/>
</dbReference>
<dbReference type="Gene3D" id="3.30.1330.40">
    <property type="entry name" value="RutC-like"/>
    <property type="match status" value="1"/>
</dbReference>
<sequence length="165" mass="17432">MKRLGSLLVLAAALTACNKEEAREIKRTDVPNFPIAAAVQVPAGSDLFFLSGTVPPVANKDAPAGSIESFGNTETQTVNVLTRIQETLKAQGLTMGDVVLMHVYLVGDPAKEGKMDFAGMMAGYTKFFGTPEQPNKPARSTVQIAGLVSPGMLVEIEVLAAKAKQ</sequence>
<dbReference type="SUPFAM" id="SSF55298">
    <property type="entry name" value="YjgF-like"/>
    <property type="match status" value="1"/>
</dbReference>
<dbReference type="EMBL" id="NOXU01000026">
    <property type="protein sequence ID" value="OYQ35378.1"/>
    <property type="molecule type" value="Genomic_DNA"/>
</dbReference>
<keyword evidence="3" id="KW-1185">Reference proteome</keyword>
<comment type="caution">
    <text evidence="2">The sequence shown here is derived from an EMBL/GenBank/DDBJ whole genome shotgun (WGS) entry which is preliminary data.</text>
</comment>
<dbReference type="OrthoDB" id="9803101at2"/>
<dbReference type="PROSITE" id="PS01094">
    <property type="entry name" value="UPF0076"/>
    <property type="match status" value="1"/>
</dbReference>
<dbReference type="InterPro" id="IPR006175">
    <property type="entry name" value="YjgF/YER057c/UK114"/>
</dbReference>
<dbReference type="CDD" id="cd06151">
    <property type="entry name" value="YjgF_YER057c_UK114_like_3"/>
    <property type="match status" value="1"/>
</dbReference>